<dbReference type="InterPro" id="IPR029044">
    <property type="entry name" value="Nucleotide-diphossugar_trans"/>
</dbReference>
<evidence type="ECO:0000256" key="1">
    <source>
        <dbReference type="ARBA" id="ARBA00022490"/>
    </source>
</evidence>
<keyword evidence="6" id="KW-0342">GTP-binding</keyword>
<evidence type="ECO:0000256" key="3">
    <source>
        <dbReference type="ARBA" id="ARBA00022723"/>
    </source>
</evidence>
<proteinExistence type="predicted"/>
<dbReference type="GO" id="GO:0046872">
    <property type="term" value="F:metal ion binding"/>
    <property type="evidence" value="ECO:0007669"/>
    <property type="project" value="UniProtKB-KW"/>
</dbReference>
<dbReference type="PANTHER" id="PTHR19136">
    <property type="entry name" value="MOLYBDENUM COFACTOR GUANYLYLTRANSFERASE"/>
    <property type="match status" value="1"/>
</dbReference>
<sequence>MILAGGASTRMGRDKATLIWQGRTLLERQLALVRSVEPAELFVSARDDARYEGLDAPILRDRFPDSGPLAGIERALDAAATEHVLVVAVDLPALTADFLRRLLGRCDERTGVVPVWRGAWEPLVAVYPKRCHGLAVDLLARCRPAARMFAERCRAEGAIRPWPLRATEAECLRNCNTPAEWEALQARSRTAF</sequence>
<dbReference type="CDD" id="cd02503">
    <property type="entry name" value="MobA"/>
    <property type="match status" value="1"/>
</dbReference>
<name>A0A6M1S0G3_9BACT</name>
<keyword evidence="9" id="KW-0548">Nucleotidyltransferase</keyword>
<keyword evidence="5" id="KW-0460">Magnesium</keyword>
<dbReference type="InterPro" id="IPR025877">
    <property type="entry name" value="MobA-like_NTP_Trfase"/>
</dbReference>
<feature type="domain" description="MobA-like NTP transferase" evidence="8">
    <location>
        <begin position="2"/>
        <end position="139"/>
    </location>
</feature>
<evidence type="ECO:0000256" key="5">
    <source>
        <dbReference type="ARBA" id="ARBA00022842"/>
    </source>
</evidence>
<dbReference type="InterPro" id="IPR013482">
    <property type="entry name" value="Molybde_CF_guanTrfase"/>
</dbReference>
<evidence type="ECO:0000259" key="8">
    <source>
        <dbReference type="Pfam" id="PF12804"/>
    </source>
</evidence>
<comment type="caution">
    <text evidence="9">The sequence shown here is derived from an EMBL/GenBank/DDBJ whole genome shotgun (WGS) entry which is preliminary data.</text>
</comment>
<keyword evidence="1" id="KW-0963">Cytoplasm</keyword>
<evidence type="ECO:0000256" key="4">
    <source>
        <dbReference type="ARBA" id="ARBA00022741"/>
    </source>
</evidence>
<dbReference type="AlphaFoldDB" id="A0A6M1S0G3"/>
<dbReference type="PANTHER" id="PTHR19136:SF81">
    <property type="entry name" value="MOLYBDENUM COFACTOR GUANYLYLTRANSFERASE"/>
    <property type="match status" value="1"/>
</dbReference>
<accession>A0A6M1S0G3</accession>
<evidence type="ECO:0000256" key="6">
    <source>
        <dbReference type="ARBA" id="ARBA00023134"/>
    </source>
</evidence>
<dbReference type="Gene3D" id="3.90.550.10">
    <property type="entry name" value="Spore Coat Polysaccharide Biosynthesis Protein SpsA, Chain A"/>
    <property type="match status" value="1"/>
</dbReference>
<evidence type="ECO:0000256" key="2">
    <source>
        <dbReference type="ARBA" id="ARBA00022679"/>
    </source>
</evidence>
<dbReference type="SUPFAM" id="SSF53448">
    <property type="entry name" value="Nucleotide-diphospho-sugar transferases"/>
    <property type="match status" value="1"/>
</dbReference>
<keyword evidence="2 9" id="KW-0808">Transferase</keyword>
<keyword evidence="4" id="KW-0547">Nucleotide-binding</keyword>
<evidence type="ECO:0000313" key="10">
    <source>
        <dbReference type="Proteomes" id="UP000477311"/>
    </source>
</evidence>
<protein>
    <submittedName>
        <fullName evidence="9">Molybdenum cofactor guanylyltransferase</fullName>
    </submittedName>
</protein>
<organism evidence="9 10">
    <name type="scientific">Limisphaera ngatamarikiensis</name>
    <dbReference type="NCBI Taxonomy" id="1324935"/>
    <lineage>
        <taxon>Bacteria</taxon>
        <taxon>Pseudomonadati</taxon>
        <taxon>Verrucomicrobiota</taxon>
        <taxon>Verrucomicrobiia</taxon>
        <taxon>Limisphaerales</taxon>
        <taxon>Limisphaeraceae</taxon>
        <taxon>Limisphaera</taxon>
    </lineage>
</organism>
<evidence type="ECO:0000313" key="9">
    <source>
        <dbReference type="EMBL" id="NGO40462.1"/>
    </source>
</evidence>
<evidence type="ECO:0000256" key="7">
    <source>
        <dbReference type="ARBA" id="ARBA00023150"/>
    </source>
</evidence>
<dbReference type="GO" id="GO:0016779">
    <property type="term" value="F:nucleotidyltransferase activity"/>
    <property type="evidence" value="ECO:0007669"/>
    <property type="project" value="UniProtKB-KW"/>
</dbReference>
<keyword evidence="3" id="KW-0479">Metal-binding</keyword>
<keyword evidence="10" id="KW-1185">Reference proteome</keyword>
<dbReference type="GO" id="GO:0006777">
    <property type="term" value="P:Mo-molybdopterin cofactor biosynthetic process"/>
    <property type="evidence" value="ECO:0007669"/>
    <property type="project" value="UniProtKB-KW"/>
</dbReference>
<dbReference type="RefSeq" id="WP_165109085.1">
    <property type="nucleotide sequence ID" value="NZ_JAAKYA010000095.1"/>
</dbReference>
<reference evidence="9 10" key="1">
    <citation type="submission" date="2020-02" db="EMBL/GenBank/DDBJ databases">
        <title>Draft genome sequence of Limisphaera ngatamarikiensis NGM72.4T, a thermophilic Verrucomicrobia grouped in subdivision 3.</title>
        <authorList>
            <person name="Carere C.R."/>
            <person name="Steen J."/>
            <person name="Hugenholtz P."/>
            <person name="Stott M.B."/>
        </authorList>
    </citation>
    <scope>NUCLEOTIDE SEQUENCE [LARGE SCALE GENOMIC DNA]</scope>
    <source>
        <strain evidence="9 10">NGM72.4</strain>
    </source>
</reference>
<gene>
    <name evidence="9" type="ORF">G4L39_13825</name>
</gene>
<dbReference type="Proteomes" id="UP000477311">
    <property type="component" value="Unassembled WGS sequence"/>
</dbReference>
<dbReference type="GO" id="GO:0005525">
    <property type="term" value="F:GTP binding"/>
    <property type="evidence" value="ECO:0007669"/>
    <property type="project" value="UniProtKB-KW"/>
</dbReference>
<keyword evidence="7" id="KW-0501">Molybdenum cofactor biosynthesis</keyword>
<dbReference type="EMBL" id="JAAKYA010000095">
    <property type="protein sequence ID" value="NGO40462.1"/>
    <property type="molecule type" value="Genomic_DNA"/>
</dbReference>
<dbReference type="Pfam" id="PF12804">
    <property type="entry name" value="NTP_transf_3"/>
    <property type="match status" value="1"/>
</dbReference>